<dbReference type="Gene3D" id="3.40.630.30">
    <property type="match status" value="1"/>
</dbReference>
<proteinExistence type="predicted"/>
<keyword evidence="2" id="KW-0012">Acyltransferase</keyword>
<organism evidence="2 3">
    <name type="scientific">Flavobacterium fructosi</name>
    <dbReference type="NCBI Taxonomy" id="3230416"/>
    <lineage>
        <taxon>Bacteria</taxon>
        <taxon>Pseudomonadati</taxon>
        <taxon>Bacteroidota</taxon>
        <taxon>Flavobacteriia</taxon>
        <taxon>Flavobacteriales</taxon>
        <taxon>Flavobacteriaceae</taxon>
        <taxon>Flavobacterium</taxon>
    </lineage>
</organism>
<sequence>MKKEILGKYILRTATPEYAKQEAELQKIVFPTLSEEELMTEAQYIRHMEIFPEGQMVVLDGDRVIAATTTLLQNYHKGNHTFLEISDNLWLGTHDPKAEWLYGLDVSVHPDYQGKGIGREIYNARQEVARALGTKGQMTAGMPIGFDNVKDQMTIAEYCDKLIKGEIIDPTVTAQTKCGFILVEPLFDYLDDPRSGNCSVLMYWPLDPNTKLSDSH</sequence>
<dbReference type="InterPro" id="IPR016181">
    <property type="entry name" value="Acyl_CoA_acyltransferase"/>
</dbReference>
<evidence type="ECO:0000313" key="2">
    <source>
        <dbReference type="EMBL" id="MFE3847507.1"/>
    </source>
</evidence>
<dbReference type="GO" id="GO:0016746">
    <property type="term" value="F:acyltransferase activity"/>
    <property type="evidence" value="ECO:0007669"/>
    <property type="project" value="UniProtKB-KW"/>
</dbReference>
<dbReference type="RefSeq" id="WP_379857323.1">
    <property type="nucleotide sequence ID" value="NZ_JBHZQA010000003.1"/>
</dbReference>
<name>A0ABW6HLV8_9FLAO</name>
<dbReference type="Pfam" id="PF00583">
    <property type="entry name" value="Acetyltransf_1"/>
    <property type="match status" value="1"/>
</dbReference>
<dbReference type="EMBL" id="JBHZQA010000003">
    <property type="protein sequence ID" value="MFE3847507.1"/>
    <property type="molecule type" value="Genomic_DNA"/>
</dbReference>
<comment type="caution">
    <text evidence="2">The sequence shown here is derived from an EMBL/GenBank/DDBJ whole genome shotgun (WGS) entry which is preliminary data.</text>
</comment>
<evidence type="ECO:0000259" key="1">
    <source>
        <dbReference type="PROSITE" id="PS51186"/>
    </source>
</evidence>
<evidence type="ECO:0000313" key="3">
    <source>
        <dbReference type="Proteomes" id="UP001600039"/>
    </source>
</evidence>
<dbReference type="SUPFAM" id="SSF55729">
    <property type="entry name" value="Acyl-CoA N-acyltransferases (Nat)"/>
    <property type="match status" value="1"/>
</dbReference>
<keyword evidence="3" id="KW-1185">Reference proteome</keyword>
<dbReference type="InterPro" id="IPR000182">
    <property type="entry name" value="GNAT_dom"/>
</dbReference>
<reference evidence="2 3" key="1">
    <citation type="submission" date="2024-06" db="EMBL/GenBank/DDBJ databases">
        <title>Flavobacterium spp. isolated from glacier.</title>
        <authorList>
            <person name="Han D."/>
        </authorList>
    </citation>
    <scope>NUCLEOTIDE SEQUENCE [LARGE SCALE GENOMIC DNA]</scope>
    <source>
        <strain evidence="2 3">LB3P45</strain>
    </source>
</reference>
<dbReference type="PROSITE" id="PS51186">
    <property type="entry name" value="GNAT"/>
    <property type="match status" value="1"/>
</dbReference>
<dbReference type="Proteomes" id="UP001600039">
    <property type="component" value="Unassembled WGS sequence"/>
</dbReference>
<dbReference type="EC" id="2.3.-.-" evidence="2"/>
<gene>
    <name evidence="2" type="ORF">ACFX5D_05955</name>
</gene>
<feature type="domain" description="N-acetyltransferase" evidence="1">
    <location>
        <begin position="9"/>
        <end position="207"/>
    </location>
</feature>
<protein>
    <submittedName>
        <fullName evidence="2">GNAT family N-acetyltransferase</fullName>
        <ecNumber evidence="2">2.3.-.-</ecNumber>
    </submittedName>
</protein>
<keyword evidence="2" id="KW-0808">Transferase</keyword>
<dbReference type="CDD" id="cd04301">
    <property type="entry name" value="NAT_SF"/>
    <property type="match status" value="1"/>
</dbReference>
<accession>A0ABW6HLV8</accession>